<dbReference type="Pfam" id="PF05071">
    <property type="entry name" value="NDUFA12"/>
    <property type="match status" value="1"/>
</dbReference>
<dbReference type="AlphaFoldDB" id="A0A3M0CIE5"/>
<dbReference type="EMBL" id="REFR01000010">
    <property type="protein sequence ID" value="RMB08547.1"/>
    <property type="molecule type" value="Genomic_DNA"/>
</dbReference>
<proteinExistence type="predicted"/>
<keyword evidence="3" id="KW-1185">Reference proteome</keyword>
<sequence>MSGLISSVFSSPIFTWWNSATFGTRLFTSRKGVKVGEDDQGNLYYRERDGERRWVIYRNGPNEASRVPPEWHAWLHYTVDVPPSEQPPVTKKWEKPHKPNLTGTDGAYVPGGSLLAGAKRAASTSDYEAWRP</sequence>
<dbReference type="NCBIfam" id="NF006040">
    <property type="entry name" value="PRK08183.1"/>
    <property type="match status" value="1"/>
</dbReference>
<dbReference type="InParanoid" id="A0A3M0CIE5"/>
<dbReference type="PANTHER" id="PTHR12910:SF2">
    <property type="entry name" value="NADH DEHYDROGENASE [UBIQUINONE] 1 ALPHA SUBCOMPLEX SUBUNIT 12"/>
    <property type="match status" value="1"/>
</dbReference>
<accession>A0A3M0CIE5</accession>
<gene>
    <name evidence="2" type="ORF">BXY39_1182</name>
</gene>
<evidence type="ECO:0000256" key="1">
    <source>
        <dbReference type="SAM" id="MobiDB-lite"/>
    </source>
</evidence>
<dbReference type="PANTHER" id="PTHR12910">
    <property type="entry name" value="NADH-UBIQUINONE OXIDOREDUCTASE SUBUNIT B17.2"/>
    <property type="match status" value="1"/>
</dbReference>
<dbReference type="GO" id="GO:0006979">
    <property type="term" value="P:response to oxidative stress"/>
    <property type="evidence" value="ECO:0007669"/>
    <property type="project" value="TreeGrafter"/>
</dbReference>
<dbReference type="GO" id="GO:0045271">
    <property type="term" value="C:respiratory chain complex I"/>
    <property type="evidence" value="ECO:0007669"/>
    <property type="project" value="InterPro"/>
</dbReference>
<organism evidence="2 3">
    <name type="scientific">Eilatimonas milleporae</name>
    <dbReference type="NCBI Taxonomy" id="911205"/>
    <lineage>
        <taxon>Bacteria</taxon>
        <taxon>Pseudomonadati</taxon>
        <taxon>Pseudomonadota</taxon>
        <taxon>Alphaproteobacteria</taxon>
        <taxon>Kordiimonadales</taxon>
        <taxon>Kordiimonadaceae</taxon>
        <taxon>Eilatimonas</taxon>
    </lineage>
</organism>
<evidence type="ECO:0000313" key="3">
    <source>
        <dbReference type="Proteomes" id="UP000271227"/>
    </source>
</evidence>
<comment type="caution">
    <text evidence="2">The sequence shown here is derived from an EMBL/GenBank/DDBJ whole genome shotgun (WGS) entry which is preliminary data.</text>
</comment>
<evidence type="ECO:0000313" key="2">
    <source>
        <dbReference type="EMBL" id="RMB08547.1"/>
    </source>
</evidence>
<keyword evidence="2" id="KW-0830">Ubiquinone</keyword>
<dbReference type="InterPro" id="IPR007763">
    <property type="entry name" value="NDUFA12"/>
</dbReference>
<dbReference type="Proteomes" id="UP000271227">
    <property type="component" value="Unassembled WGS sequence"/>
</dbReference>
<reference evidence="2 3" key="1">
    <citation type="submission" date="2018-10" db="EMBL/GenBank/DDBJ databases">
        <title>Genomic Encyclopedia of Archaeal and Bacterial Type Strains, Phase II (KMG-II): from individual species to whole genera.</title>
        <authorList>
            <person name="Goeker M."/>
        </authorList>
    </citation>
    <scope>NUCLEOTIDE SEQUENCE [LARGE SCALE GENOMIC DNA]</scope>
    <source>
        <strain evidence="2 3">DSM 25217</strain>
    </source>
</reference>
<dbReference type="OrthoDB" id="9795340at2"/>
<protein>
    <submittedName>
        <fullName evidence="2">NADH:ubiquinone oxidoreductase subunit</fullName>
    </submittedName>
</protein>
<feature type="region of interest" description="Disordered" evidence="1">
    <location>
        <begin position="85"/>
        <end position="108"/>
    </location>
</feature>
<name>A0A3M0CIE5_9PROT</name>
<dbReference type="RefSeq" id="WP_121937904.1">
    <property type="nucleotide sequence ID" value="NZ_REFR01000010.1"/>
</dbReference>